<dbReference type="InterPro" id="IPR013083">
    <property type="entry name" value="Znf_RING/FYVE/PHD"/>
</dbReference>
<keyword evidence="6 14" id="KW-0812">Transmembrane</keyword>
<evidence type="ECO:0000256" key="9">
    <source>
        <dbReference type="ARBA" id="ARBA00022786"/>
    </source>
</evidence>
<accession>A0A267DKY0</accession>
<evidence type="ECO:0000256" key="7">
    <source>
        <dbReference type="ARBA" id="ARBA00022723"/>
    </source>
</evidence>
<comment type="catalytic activity">
    <reaction evidence="1">
        <text>S-ubiquitinyl-[E2 ubiquitin-conjugating enzyme]-L-cysteine + [acceptor protein]-L-lysine = [E2 ubiquitin-conjugating enzyme]-L-cysteine + N(6)-ubiquitinyl-[acceptor protein]-L-lysine.</text>
        <dbReference type="EC" id="2.3.2.27"/>
    </reaction>
</comment>
<dbReference type="STRING" id="282301.A0A267DKY0"/>
<dbReference type="GO" id="GO:0061630">
    <property type="term" value="F:ubiquitin protein ligase activity"/>
    <property type="evidence" value="ECO:0007669"/>
    <property type="project" value="UniProtKB-EC"/>
</dbReference>
<dbReference type="AlphaFoldDB" id="A0A267DKY0"/>
<proteinExistence type="predicted"/>
<dbReference type="GO" id="GO:0005789">
    <property type="term" value="C:endoplasmic reticulum membrane"/>
    <property type="evidence" value="ECO:0007669"/>
    <property type="project" value="TreeGrafter"/>
</dbReference>
<evidence type="ECO:0000256" key="14">
    <source>
        <dbReference type="SAM" id="Phobius"/>
    </source>
</evidence>
<keyword evidence="11 14" id="KW-1133">Transmembrane helix</keyword>
<organism evidence="16 17">
    <name type="scientific">Macrostomum lignano</name>
    <dbReference type="NCBI Taxonomy" id="282301"/>
    <lineage>
        <taxon>Eukaryota</taxon>
        <taxon>Metazoa</taxon>
        <taxon>Spiralia</taxon>
        <taxon>Lophotrochozoa</taxon>
        <taxon>Platyhelminthes</taxon>
        <taxon>Rhabditophora</taxon>
        <taxon>Macrostomorpha</taxon>
        <taxon>Macrostomida</taxon>
        <taxon>Macrostomidae</taxon>
        <taxon>Macrostomum</taxon>
    </lineage>
</organism>
<dbReference type="GO" id="GO:0008270">
    <property type="term" value="F:zinc ion binding"/>
    <property type="evidence" value="ECO:0007669"/>
    <property type="project" value="UniProtKB-KW"/>
</dbReference>
<evidence type="ECO:0000256" key="8">
    <source>
        <dbReference type="ARBA" id="ARBA00022771"/>
    </source>
</evidence>
<evidence type="ECO:0000313" key="16">
    <source>
        <dbReference type="EMBL" id="PAA49943.1"/>
    </source>
</evidence>
<feature type="transmembrane region" description="Helical" evidence="14">
    <location>
        <begin position="675"/>
        <end position="704"/>
    </location>
</feature>
<evidence type="ECO:0000256" key="1">
    <source>
        <dbReference type="ARBA" id="ARBA00000900"/>
    </source>
</evidence>
<dbReference type="PANTHER" id="PTHR13145:SF0">
    <property type="entry name" value="E3 UBIQUITIN-PROTEIN LIGASE MARCHF6"/>
    <property type="match status" value="1"/>
</dbReference>
<evidence type="ECO:0000256" key="12">
    <source>
        <dbReference type="ARBA" id="ARBA00023136"/>
    </source>
</evidence>
<feature type="region of interest" description="Disordered" evidence="13">
    <location>
        <begin position="245"/>
        <end position="277"/>
    </location>
</feature>
<keyword evidence="5" id="KW-0808">Transferase</keyword>
<feature type="transmembrane region" description="Helical" evidence="14">
    <location>
        <begin position="559"/>
        <end position="583"/>
    </location>
</feature>
<comment type="caution">
    <text evidence="16">The sequence shown here is derived from an EMBL/GenBank/DDBJ whole genome shotgun (WGS) entry which is preliminary data.</text>
</comment>
<evidence type="ECO:0000259" key="15">
    <source>
        <dbReference type="PROSITE" id="PS51292"/>
    </source>
</evidence>
<feature type="transmembrane region" description="Helical" evidence="14">
    <location>
        <begin position="716"/>
        <end position="737"/>
    </location>
</feature>
<evidence type="ECO:0000256" key="13">
    <source>
        <dbReference type="SAM" id="MobiDB-lite"/>
    </source>
</evidence>
<name>A0A267DKY0_9PLAT</name>
<feature type="transmembrane region" description="Helical" evidence="14">
    <location>
        <begin position="757"/>
        <end position="780"/>
    </location>
</feature>
<evidence type="ECO:0000256" key="6">
    <source>
        <dbReference type="ARBA" id="ARBA00022692"/>
    </source>
</evidence>
<feature type="transmembrane region" description="Helical" evidence="14">
    <location>
        <begin position="850"/>
        <end position="869"/>
    </location>
</feature>
<dbReference type="CDD" id="cd16702">
    <property type="entry name" value="RING_CH-C4HC3_MARCH6"/>
    <property type="match status" value="1"/>
</dbReference>
<feature type="transmembrane region" description="Helical" evidence="14">
    <location>
        <begin position="425"/>
        <end position="445"/>
    </location>
</feature>
<sequence>MASDGEQQQLVPAPDQLLHEAEGSAADDDANICRVCRMEAGQDRPLFYPCICTGTIKYIHQDCLLQWLQVSRREFCELCGHKYKFKPIYAPDMPSRLPLADILRSLLASAGRGLAFWFHYSLVTCSWLIAVPLLTCRLYRLLLQGGASGDAGWLANVMTLQDLITDCCLGGLATGTALLSYFCLVCLREAIGAAAPDWMRDDDDDDVDGDGNQAAAVHALVHQHNGDNHLLDAVNELHHGQQVVDDNPIANGEAPDQANGDGDGEGEGDDENVELNENNNQQNNNLLLGLQDLIMGAFGLEEAPANDDEAAQDAAGPAGGAVAGAQLDDLNWERLLGFDGSPTFVLWLAWVLGVNALFLLLFHYLPLRVGRALVRPATDYLLAAGSQGAEDAGRGNGSDGASGGGGSSSQVVVRLPYLADTVCTLAGYAVLAAALRLGHAVLSFFNSPRRFRRLAGTLYLVVKLCLLTALLLALCPLVCGLWLDLGSLRLLNSTLKDRRLAFDSVPGAFLLVHWLLGLLSMVYSVLFFCLFVRDAFRPGLFPAPEAEPNPLVRLVRMPWLATAFSTVACLAGFGCLSVLLLYMPARLLAVAVPGFLPYRVTYSSESDLSFIEFLLWQVAFPAMLDQGHVKASLQSAVHRAVRFAGSVSGLSDLLLARPGADPNPAVQPQPTPARLALFALSLAVCAVLGASVCLLCPVLIGRCLLRPFQLDSVNELYTAACGLYVCWALLSMGHLIADWLPWNRAQLLGLLRQWAQLLAKMLALGALYAAVAPLLLGVLFEKVVMIPLRLPDGCSPVLNLFHCWFTGLLLCKFITGCLFVGPNFRLKAALERLYEEGLARVPFVFIWRELYCPVLLFLGAPLAGPYLLLHGCLPLFVSDPRVLLEASRHLHFLATSTGAALALIGYEVRQFRRFYQHLVNDRYLVGQRLVNYHPD</sequence>
<reference evidence="16 17" key="1">
    <citation type="submission" date="2017-06" db="EMBL/GenBank/DDBJ databases">
        <title>A platform for efficient transgenesis in Macrostomum lignano, a flatworm model organism for stem cell research.</title>
        <authorList>
            <person name="Berezikov E."/>
        </authorList>
    </citation>
    <scope>NUCLEOTIDE SEQUENCE [LARGE SCALE GENOMIC DNA]</scope>
    <source>
        <strain evidence="16">DV1</strain>
        <tissue evidence="16">Whole organism</tissue>
    </source>
</reference>
<dbReference type="OrthoDB" id="6270514at2759"/>
<dbReference type="GO" id="GO:0036503">
    <property type="term" value="P:ERAD pathway"/>
    <property type="evidence" value="ECO:0007669"/>
    <property type="project" value="TreeGrafter"/>
</dbReference>
<feature type="transmembrane region" description="Helical" evidence="14">
    <location>
        <begin position="344"/>
        <end position="365"/>
    </location>
</feature>
<dbReference type="SMART" id="SM00744">
    <property type="entry name" value="RINGv"/>
    <property type="match status" value="1"/>
</dbReference>
<feature type="transmembrane region" description="Helical" evidence="14">
    <location>
        <begin position="508"/>
        <end position="532"/>
    </location>
</feature>
<feature type="compositionally biased region" description="Acidic residues" evidence="13">
    <location>
        <begin position="262"/>
        <end position="274"/>
    </location>
</feature>
<feature type="transmembrane region" description="Helical" evidence="14">
    <location>
        <begin position="889"/>
        <end position="908"/>
    </location>
</feature>
<evidence type="ECO:0000256" key="11">
    <source>
        <dbReference type="ARBA" id="ARBA00022989"/>
    </source>
</evidence>
<feature type="transmembrane region" description="Helical" evidence="14">
    <location>
        <begin position="457"/>
        <end position="483"/>
    </location>
</feature>
<dbReference type="InterPro" id="IPR011016">
    <property type="entry name" value="Znf_RING-CH"/>
</dbReference>
<evidence type="ECO:0000256" key="3">
    <source>
        <dbReference type="ARBA" id="ARBA00004906"/>
    </source>
</evidence>
<dbReference type="PROSITE" id="PS51292">
    <property type="entry name" value="ZF_RING_CH"/>
    <property type="match status" value="1"/>
</dbReference>
<evidence type="ECO:0000256" key="4">
    <source>
        <dbReference type="ARBA" id="ARBA00012483"/>
    </source>
</evidence>
<evidence type="ECO:0000256" key="5">
    <source>
        <dbReference type="ARBA" id="ARBA00022679"/>
    </source>
</evidence>
<dbReference type="SUPFAM" id="SSF57850">
    <property type="entry name" value="RING/U-box"/>
    <property type="match status" value="1"/>
</dbReference>
<dbReference type="Proteomes" id="UP000215902">
    <property type="component" value="Unassembled WGS sequence"/>
</dbReference>
<evidence type="ECO:0000313" key="17">
    <source>
        <dbReference type="Proteomes" id="UP000215902"/>
    </source>
</evidence>
<dbReference type="Pfam" id="PF12906">
    <property type="entry name" value="RINGv"/>
    <property type="match status" value="1"/>
</dbReference>
<comment type="pathway">
    <text evidence="3">Protein modification; protein ubiquitination.</text>
</comment>
<dbReference type="Gene3D" id="3.30.40.10">
    <property type="entry name" value="Zinc/RING finger domain, C3HC4 (zinc finger)"/>
    <property type="match status" value="1"/>
</dbReference>
<gene>
    <name evidence="16" type="ORF">BOX15_Mlig009115g2</name>
</gene>
<keyword evidence="9" id="KW-0833">Ubl conjugation pathway</keyword>
<dbReference type="Pfam" id="PF23113">
    <property type="entry name" value="MARCHF6_C"/>
    <property type="match status" value="1"/>
</dbReference>
<feature type="domain" description="RING-CH-type" evidence="15">
    <location>
        <begin position="25"/>
        <end position="86"/>
    </location>
</feature>
<comment type="subcellular location">
    <subcellularLocation>
        <location evidence="2">Membrane</location>
        <topology evidence="2">Multi-pass membrane protein</topology>
    </subcellularLocation>
</comment>
<keyword evidence="17" id="KW-1185">Reference proteome</keyword>
<dbReference type="PANTHER" id="PTHR13145">
    <property type="entry name" value="SSM4 PROTEIN"/>
    <property type="match status" value="1"/>
</dbReference>
<dbReference type="InterPro" id="IPR056521">
    <property type="entry name" value="MARCHF6-like_C"/>
</dbReference>
<keyword evidence="7" id="KW-0479">Metal-binding</keyword>
<evidence type="ECO:0000256" key="2">
    <source>
        <dbReference type="ARBA" id="ARBA00004141"/>
    </source>
</evidence>
<dbReference type="EMBL" id="NIVC01003753">
    <property type="protein sequence ID" value="PAA49943.1"/>
    <property type="molecule type" value="Genomic_DNA"/>
</dbReference>
<dbReference type="EC" id="2.3.2.27" evidence="4"/>
<keyword evidence="8" id="KW-0863">Zinc-finger</keyword>
<dbReference type="FunFam" id="3.30.40.10:FF:000287">
    <property type="entry name" value="RING finger membrane protein"/>
    <property type="match status" value="1"/>
</dbReference>
<protein>
    <recommendedName>
        <fullName evidence="4">RING-type E3 ubiquitin transferase</fullName>
        <ecNumber evidence="4">2.3.2.27</ecNumber>
    </recommendedName>
</protein>
<evidence type="ECO:0000256" key="10">
    <source>
        <dbReference type="ARBA" id="ARBA00022833"/>
    </source>
</evidence>
<keyword evidence="12 14" id="KW-0472">Membrane</keyword>
<keyword evidence="10" id="KW-0862">Zinc</keyword>